<dbReference type="AlphaFoldDB" id="A0A060RBY3"/>
<reference evidence="2 3" key="1">
    <citation type="journal article" date="2015" name="Genome Announc.">
        <title>Complete Genome Sequence of the Novel Leech Symbiont Mucinivorans hirudinis M3T.</title>
        <authorList>
            <person name="Nelson M.C."/>
            <person name="Bomar L."/>
            <person name="Graf J."/>
        </authorList>
    </citation>
    <scope>NUCLEOTIDE SEQUENCE [LARGE SCALE GENOMIC DNA]</scope>
    <source>
        <strain evidence="3">M3</strain>
    </source>
</reference>
<evidence type="ECO:0008006" key="4">
    <source>
        <dbReference type="Google" id="ProtNLM"/>
    </source>
</evidence>
<organism evidence="2 3">
    <name type="scientific">Mucinivorans hirudinis</name>
    <dbReference type="NCBI Taxonomy" id="1433126"/>
    <lineage>
        <taxon>Bacteria</taxon>
        <taxon>Pseudomonadati</taxon>
        <taxon>Bacteroidota</taxon>
        <taxon>Bacteroidia</taxon>
        <taxon>Bacteroidales</taxon>
        <taxon>Rikenellaceae</taxon>
        <taxon>Mucinivorans</taxon>
    </lineage>
</organism>
<gene>
    <name evidence="2" type="ORF">BN938_1194</name>
</gene>
<name>A0A060RBY3_9BACT</name>
<dbReference type="Proteomes" id="UP000027616">
    <property type="component" value="Chromosome I"/>
</dbReference>
<feature type="transmembrane region" description="Helical" evidence="1">
    <location>
        <begin position="103"/>
        <end position="124"/>
    </location>
</feature>
<keyword evidence="1" id="KW-0812">Transmembrane</keyword>
<accession>A0A060RBY3</accession>
<dbReference type="STRING" id="1433126.BN938_1194"/>
<dbReference type="KEGG" id="rbc:BN938_1194"/>
<dbReference type="EMBL" id="HG934468">
    <property type="protein sequence ID" value="CDN31288.1"/>
    <property type="molecule type" value="Genomic_DNA"/>
</dbReference>
<protein>
    <recommendedName>
        <fullName evidence="4">DUF2975 domain-containing protein</fullName>
    </recommendedName>
</protein>
<keyword evidence="1" id="KW-1133">Transmembrane helix</keyword>
<proteinExistence type="predicted"/>
<feature type="transmembrane region" description="Helical" evidence="1">
    <location>
        <begin position="14"/>
        <end position="37"/>
    </location>
</feature>
<feature type="transmembrane region" description="Helical" evidence="1">
    <location>
        <begin position="57"/>
        <end position="82"/>
    </location>
</feature>
<evidence type="ECO:0000256" key="1">
    <source>
        <dbReference type="SAM" id="Phobius"/>
    </source>
</evidence>
<dbReference type="HOGENOM" id="CLU_1584643_0_0_10"/>
<keyword evidence="1" id="KW-0472">Membrane</keyword>
<keyword evidence="3" id="KW-1185">Reference proteome</keyword>
<evidence type="ECO:0000313" key="3">
    <source>
        <dbReference type="Proteomes" id="UP000027616"/>
    </source>
</evidence>
<sequence length="168" mass="19108">MKNIDKILSGITKLYYVLVGIILFQIVYITVIENIVHRTRERSFVDMIMNSQSSLKTYIGFAIMIVLGVLSIWIIIIFFKLISATWRAVKSKNIFDLGTAALINRYAVINLVGSSLTITLFVIFPEMIDSDLSVEAEIGYLSTMVICMIFARILRIGYILKQEQDLTI</sequence>
<feature type="transmembrane region" description="Helical" evidence="1">
    <location>
        <begin position="136"/>
        <end position="154"/>
    </location>
</feature>
<evidence type="ECO:0000313" key="2">
    <source>
        <dbReference type="EMBL" id="CDN31288.1"/>
    </source>
</evidence>